<keyword evidence="5" id="KW-0812">Transmembrane</keyword>
<keyword evidence="1 4" id="KW-0245">EGF-like domain</keyword>
<evidence type="ECO:0000256" key="2">
    <source>
        <dbReference type="ARBA" id="ARBA00022737"/>
    </source>
</evidence>
<dbReference type="OrthoDB" id="18487at2759"/>
<dbReference type="SUPFAM" id="SSF57196">
    <property type="entry name" value="EGF/Laminin"/>
    <property type="match status" value="1"/>
</dbReference>
<dbReference type="Gene3D" id="2.10.25.10">
    <property type="entry name" value="Laminin"/>
    <property type="match status" value="1"/>
</dbReference>
<evidence type="ECO:0000256" key="1">
    <source>
        <dbReference type="ARBA" id="ARBA00022536"/>
    </source>
</evidence>
<keyword evidence="5" id="KW-0472">Membrane</keyword>
<keyword evidence="5" id="KW-1133">Transmembrane helix</keyword>
<protein>
    <recommendedName>
        <fullName evidence="6">EGF-like domain-containing protein</fullName>
    </recommendedName>
</protein>
<dbReference type="AlphaFoldDB" id="A0A1X7T2N1"/>
<dbReference type="EnsemblMetazoa" id="Aqu2.1.08707_001">
    <property type="protein sequence ID" value="Aqu2.1.08707_001"/>
    <property type="gene ID" value="Aqu2.1.08707"/>
</dbReference>
<evidence type="ECO:0000259" key="6">
    <source>
        <dbReference type="PROSITE" id="PS50026"/>
    </source>
</evidence>
<reference evidence="7" key="1">
    <citation type="submission" date="2017-05" db="UniProtKB">
        <authorList>
            <consortium name="EnsemblMetazoa"/>
        </authorList>
    </citation>
    <scope>IDENTIFICATION</scope>
</reference>
<dbReference type="InParanoid" id="A0A1X7T2N1"/>
<dbReference type="Pfam" id="PF23106">
    <property type="entry name" value="EGF_Teneurin"/>
    <property type="match status" value="1"/>
</dbReference>
<dbReference type="InterPro" id="IPR051216">
    <property type="entry name" value="Teneurin"/>
</dbReference>
<dbReference type="InterPro" id="IPR000742">
    <property type="entry name" value="EGF"/>
</dbReference>
<evidence type="ECO:0000256" key="5">
    <source>
        <dbReference type="SAM" id="Phobius"/>
    </source>
</evidence>
<sequence length="84" mass="9194">MDGGGSTPCVSPWCGEKCELLNCDETDCNGNGVCTNGSCKCKAGWYGSLCEKSYIHIIDMVLVVNTLVIVMIMEYVMCMERIVQ</sequence>
<proteinExistence type="predicted"/>
<feature type="disulfide bond" evidence="4">
    <location>
        <begin position="41"/>
        <end position="50"/>
    </location>
</feature>
<feature type="transmembrane region" description="Helical" evidence="5">
    <location>
        <begin position="54"/>
        <end position="76"/>
    </location>
</feature>
<name>A0A1X7T2N1_AMPQE</name>
<keyword evidence="3 4" id="KW-1015">Disulfide bond</keyword>
<accession>A0A1X7T2N1</accession>
<dbReference type="STRING" id="400682.A0A1X7T2N1"/>
<dbReference type="PROSITE" id="PS50026">
    <property type="entry name" value="EGF_3"/>
    <property type="match status" value="1"/>
</dbReference>
<dbReference type="PROSITE" id="PS01186">
    <property type="entry name" value="EGF_2"/>
    <property type="match status" value="1"/>
</dbReference>
<dbReference type="PROSITE" id="PS00022">
    <property type="entry name" value="EGF_1"/>
    <property type="match status" value="1"/>
</dbReference>
<evidence type="ECO:0000313" key="7">
    <source>
        <dbReference type="EnsemblMetazoa" id="Aqu2.1.08707_001"/>
    </source>
</evidence>
<evidence type="ECO:0000256" key="3">
    <source>
        <dbReference type="ARBA" id="ARBA00023157"/>
    </source>
</evidence>
<evidence type="ECO:0000256" key="4">
    <source>
        <dbReference type="PROSITE-ProRule" id="PRU00076"/>
    </source>
</evidence>
<dbReference type="PANTHER" id="PTHR11219:SF69">
    <property type="entry name" value="TENEURIN-A"/>
    <property type="match status" value="1"/>
</dbReference>
<feature type="domain" description="EGF-like" evidence="6">
    <location>
        <begin position="19"/>
        <end position="51"/>
    </location>
</feature>
<organism evidence="7">
    <name type="scientific">Amphimedon queenslandica</name>
    <name type="common">Sponge</name>
    <dbReference type="NCBI Taxonomy" id="400682"/>
    <lineage>
        <taxon>Eukaryota</taxon>
        <taxon>Metazoa</taxon>
        <taxon>Porifera</taxon>
        <taxon>Demospongiae</taxon>
        <taxon>Heteroscleromorpha</taxon>
        <taxon>Haplosclerida</taxon>
        <taxon>Niphatidae</taxon>
        <taxon>Amphimedon</taxon>
    </lineage>
</organism>
<comment type="caution">
    <text evidence="4">Lacks conserved residue(s) required for the propagation of feature annotation.</text>
</comment>
<dbReference type="PANTHER" id="PTHR11219">
    <property type="entry name" value="TENEURIN AND N-ACETYLGLUCOSAMINE-1-PHOSPHODIESTER ALPHA-N-ACETYLGLUCOSAMINIDASE"/>
    <property type="match status" value="1"/>
</dbReference>
<keyword evidence="2" id="KW-0677">Repeat</keyword>